<gene>
    <name evidence="1" type="ORF">Q6A51_13315</name>
</gene>
<name>A0ABT9CRJ4_9PSED</name>
<comment type="caution">
    <text evidence="1">The sequence shown here is derived from an EMBL/GenBank/DDBJ whole genome shotgun (WGS) entry which is preliminary data.</text>
</comment>
<dbReference type="EMBL" id="JAUQOO010000009">
    <property type="protein sequence ID" value="MDO7927769.1"/>
    <property type="molecule type" value="Genomic_DNA"/>
</dbReference>
<accession>A0ABT9CRJ4</accession>
<reference evidence="1 2" key="1">
    <citation type="submission" date="2023-07" db="EMBL/GenBank/DDBJ databases">
        <title>Identification of four novel Pseudomonas species associated with bacterial leaf spot of cucurbits.</title>
        <authorList>
            <person name="Fullem K.R."/>
        </authorList>
    </citation>
    <scope>NUCLEOTIDE SEQUENCE [LARGE SCALE GENOMIC DNA]</scope>
    <source>
        <strain evidence="1 2">KFB 138</strain>
    </source>
</reference>
<proteinExistence type="predicted"/>
<sequence length="238" mass="26969">MNKIIYNFQHSLNGLFREYILGLATHDIGIQLLQKDRSASISIKLSGDSQSEPIYASELFDKRIAVRNAVSELFQAKAVAVWADLLQDIYRALVNEHVTGVRKHHLPKSKSFAYDFSSTETAEAQVVRNAVNGFSFLPYKEKYKIICKLLKLQAMTSQADFIHKHVEIRNAFQHHGGKIHSGGLDALNLSSITILDDDSRPYMIRLGDEIHLSSIEIDILKSNLFVLTSFMEKSFEKN</sequence>
<dbReference type="RefSeq" id="WP_304574997.1">
    <property type="nucleotide sequence ID" value="NZ_JAUQOO010000009.1"/>
</dbReference>
<organism evidence="1 2">
    <name type="scientific">Pseudomonas serbiensis</name>
    <dbReference type="NCBI Taxonomy" id="3064350"/>
    <lineage>
        <taxon>Bacteria</taxon>
        <taxon>Pseudomonadati</taxon>
        <taxon>Pseudomonadota</taxon>
        <taxon>Gammaproteobacteria</taxon>
        <taxon>Pseudomonadales</taxon>
        <taxon>Pseudomonadaceae</taxon>
        <taxon>Pseudomonas</taxon>
    </lineage>
</organism>
<evidence type="ECO:0008006" key="3">
    <source>
        <dbReference type="Google" id="ProtNLM"/>
    </source>
</evidence>
<evidence type="ECO:0000313" key="1">
    <source>
        <dbReference type="EMBL" id="MDO7927769.1"/>
    </source>
</evidence>
<dbReference type="Proteomes" id="UP001223016">
    <property type="component" value="Unassembled WGS sequence"/>
</dbReference>
<keyword evidence="2" id="KW-1185">Reference proteome</keyword>
<protein>
    <recommendedName>
        <fullName evidence="3">RiboL-PSP-HEPN domain-containing protein</fullName>
    </recommendedName>
</protein>
<evidence type="ECO:0000313" key="2">
    <source>
        <dbReference type="Proteomes" id="UP001223016"/>
    </source>
</evidence>